<evidence type="ECO:0000313" key="3">
    <source>
        <dbReference type="EMBL" id="AVM23306.1"/>
    </source>
</evidence>
<reference evidence="3 4" key="1">
    <citation type="submission" date="2018-02" db="EMBL/GenBank/DDBJ databases">
        <title>The complete genome of two Bacillus pumilus strains from Cuatro Cienegas, Coahuila, Mexico.</title>
        <authorList>
            <person name="Zarza E."/>
            <person name="Alcaraz L.D."/>
            <person name="Aguilar-Salinas B."/>
            <person name="Islas A."/>
            <person name="Olmedo-Alvarez G."/>
        </authorList>
    </citation>
    <scope>NUCLEOTIDE SEQUENCE [LARGE SCALE GENOMIC DNA]</scope>
    <source>
        <strain evidence="3 4">145</strain>
    </source>
</reference>
<gene>
    <name evidence="3" type="ORF">C5695_05480</name>
</gene>
<evidence type="ECO:0000259" key="2">
    <source>
        <dbReference type="Pfam" id="PF18106"/>
    </source>
</evidence>
<evidence type="ECO:0000259" key="1">
    <source>
        <dbReference type="Pfam" id="PF02486"/>
    </source>
</evidence>
<dbReference type="EMBL" id="CP027116">
    <property type="protein sequence ID" value="AVM23306.1"/>
    <property type="molecule type" value="Genomic_DNA"/>
</dbReference>
<dbReference type="InterPro" id="IPR003491">
    <property type="entry name" value="REP-like_C"/>
</dbReference>
<protein>
    <submittedName>
        <fullName evidence="3">DNA relaxase NicK</fullName>
    </submittedName>
</protein>
<sequence>MTEGQVKPPHANRGVVRKNEKDEENLTSMVDYVRVSFKTHDVDHIIQNILHIHKDFMTEKPKGFYGYVGTWEMDMIKVMYSAPDDERGTLIEFSGKGCRQFESFLECRKKTWFDFFQDCLNEKGSFTRLDIAIDDKRTYFTIPSLLEKAQNGLCVSRFRKSDYNGSFDIGDGRLGGTTLYFGSKKSDAYLCFYEKNFEQAEKYNIPYEEMEDWNRYEIRLKNERAHSAVCELIKDRNLTSIGMAIINNYVRFVEEDGPEEKRMRETSPFWLEFIGDVKKLRLYTKPQTDFYQKSRNWLKNSCAPTMKMILEADRALGQNDLSDMIINAELQEKHEKMLETFLTPIHEMVV</sequence>
<feature type="domain" description="Replication initiation protein-like C-terminal" evidence="1">
    <location>
        <begin position="125"/>
        <end position="325"/>
    </location>
</feature>
<evidence type="ECO:0000313" key="4">
    <source>
        <dbReference type="Proteomes" id="UP000264960"/>
    </source>
</evidence>
<feature type="domain" description="Rolling Circle replication initiation protein N-terminal" evidence="2">
    <location>
        <begin position="28"/>
        <end position="117"/>
    </location>
</feature>
<dbReference type="Proteomes" id="UP000264960">
    <property type="component" value="Chromosome"/>
</dbReference>
<dbReference type="RefSeq" id="WP_117729866.1">
    <property type="nucleotide sequence ID" value="NZ_CP027116.1"/>
</dbReference>
<organism evidence="3 4">
    <name type="scientific">Bacillus pumilus</name>
    <name type="common">Bacillus mesentericus</name>
    <dbReference type="NCBI Taxonomy" id="1408"/>
    <lineage>
        <taxon>Bacteria</taxon>
        <taxon>Bacillati</taxon>
        <taxon>Bacillota</taxon>
        <taxon>Bacilli</taxon>
        <taxon>Bacillales</taxon>
        <taxon>Bacillaceae</taxon>
        <taxon>Bacillus</taxon>
    </lineage>
</organism>
<name>A0AAD0HL71_BACPU</name>
<accession>A0AAD0HL71</accession>
<dbReference type="AlphaFoldDB" id="A0AAD0HL71"/>
<dbReference type="InterPro" id="IPR040819">
    <property type="entry name" value="Rol_Rep_N"/>
</dbReference>
<dbReference type="Pfam" id="PF02486">
    <property type="entry name" value="Rep_trans"/>
    <property type="match status" value="1"/>
</dbReference>
<dbReference type="Pfam" id="PF18106">
    <property type="entry name" value="Rol_Rep_N"/>
    <property type="match status" value="1"/>
</dbReference>
<proteinExistence type="predicted"/>